<evidence type="ECO:0000259" key="5">
    <source>
        <dbReference type="SMART" id="SM00704"/>
    </source>
</evidence>
<organism evidence="6">
    <name type="scientific">hydrothermal vent metagenome</name>
    <dbReference type="NCBI Taxonomy" id="652676"/>
    <lineage>
        <taxon>unclassified sequences</taxon>
        <taxon>metagenomes</taxon>
        <taxon>ecological metagenomes</taxon>
    </lineage>
</organism>
<keyword evidence="2" id="KW-0479">Metal-binding</keyword>
<gene>
    <name evidence="6" type="ORF">MGWOODY_Clf171</name>
</gene>
<evidence type="ECO:0000313" key="6">
    <source>
        <dbReference type="EMBL" id="CUV02751.1"/>
    </source>
</evidence>
<evidence type="ECO:0000256" key="4">
    <source>
        <dbReference type="ARBA" id="ARBA00023014"/>
    </source>
</evidence>
<feature type="domain" description="Iron-binding zinc finger CDGSH type" evidence="5">
    <location>
        <begin position="25"/>
        <end position="62"/>
    </location>
</feature>
<name>A0A160V9H7_9ZZZZ</name>
<accession>A0A160V9H7</accession>
<keyword evidence="4" id="KW-0411">Iron-sulfur</keyword>
<dbReference type="SMART" id="SM00704">
    <property type="entry name" value="ZnF_CDGSH"/>
    <property type="match status" value="1"/>
</dbReference>
<evidence type="ECO:0000256" key="3">
    <source>
        <dbReference type="ARBA" id="ARBA00023004"/>
    </source>
</evidence>
<reference evidence="6" key="1">
    <citation type="submission" date="2015-10" db="EMBL/GenBank/DDBJ databases">
        <authorList>
            <person name="Gilbert D.G."/>
        </authorList>
    </citation>
    <scope>NUCLEOTIDE SEQUENCE</scope>
</reference>
<dbReference type="Gene3D" id="3.40.5.90">
    <property type="entry name" value="CDGSH iron-sulfur domain, mitoNEET-type"/>
    <property type="match status" value="1"/>
</dbReference>
<dbReference type="GO" id="GO:0046872">
    <property type="term" value="F:metal ion binding"/>
    <property type="evidence" value="ECO:0007669"/>
    <property type="project" value="UniProtKB-KW"/>
</dbReference>
<dbReference type="GO" id="GO:0005737">
    <property type="term" value="C:cytoplasm"/>
    <property type="evidence" value="ECO:0007669"/>
    <property type="project" value="UniProtKB-ARBA"/>
</dbReference>
<keyword evidence="3" id="KW-0408">Iron</keyword>
<evidence type="ECO:0000256" key="1">
    <source>
        <dbReference type="ARBA" id="ARBA00022714"/>
    </source>
</evidence>
<dbReference type="AlphaFoldDB" id="A0A160V9H7"/>
<evidence type="ECO:0000256" key="2">
    <source>
        <dbReference type="ARBA" id="ARBA00022723"/>
    </source>
</evidence>
<sequence length="68" mass="7355">MAGVNIEIRENGPLRVVGPVTITDKDGKEYTIPEGQWVSMCRCGESGNKPFCDSAHRDAGFEAESVAK</sequence>
<dbReference type="Pfam" id="PF09360">
    <property type="entry name" value="zf-CDGSH"/>
    <property type="match status" value="1"/>
</dbReference>
<keyword evidence="1" id="KW-0001">2Fe-2S</keyword>
<proteinExistence type="predicted"/>
<protein>
    <recommendedName>
        <fullName evidence="5">Iron-binding zinc finger CDGSH type domain-containing protein</fullName>
    </recommendedName>
</protein>
<dbReference type="InterPro" id="IPR042216">
    <property type="entry name" value="MitoNEET_CISD"/>
</dbReference>
<dbReference type="GO" id="GO:0051537">
    <property type="term" value="F:2 iron, 2 sulfur cluster binding"/>
    <property type="evidence" value="ECO:0007669"/>
    <property type="project" value="UniProtKB-KW"/>
</dbReference>
<dbReference type="EMBL" id="FAXA01000298">
    <property type="protein sequence ID" value="CUV02751.1"/>
    <property type="molecule type" value="Genomic_DNA"/>
</dbReference>
<dbReference type="InterPro" id="IPR018967">
    <property type="entry name" value="FeS-contain_CDGSH-typ"/>
</dbReference>